<protein>
    <submittedName>
        <fullName evidence="2">Putative toxin-antitoxin system toxin component, PIN family</fullName>
    </submittedName>
</protein>
<reference evidence="2 3" key="1">
    <citation type="journal article" date="2016" name="Nat. Commun.">
        <title>Thousands of microbial genomes shed light on interconnected biogeochemical processes in an aquifer system.</title>
        <authorList>
            <person name="Anantharaman K."/>
            <person name="Brown C.T."/>
            <person name="Hug L.A."/>
            <person name="Sharon I."/>
            <person name="Castelle C.J."/>
            <person name="Probst A.J."/>
            <person name="Thomas B.C."/>
            <person name="Singh A."/>
            <person name="Wilkins M.J."/>
            <person name="Karaoz U."/>
            <person name="Brodie E.L."/>
            <person name="Williams K.H."/>
            <person name="Hubbard S.S."/>
            <person name="Banfield J.F."/>
        </authorList>
    </citation>
    <scope>NUCLEOTIDE SEQUENCE [LARGE SCALE GENOMIC DNA]</scope>
</reference>
<dbReference type="Proteomes" id="UP000177281">
    <property type="component" value="Unassembled WGS sequence"/>
</dbReference>
<evidence type="ECO:0000313" key="3">
    <source>
        <dbReference type="Proteomes" id="UP000177281"/>
    </source>
</evidence>
<name>A0A1F5Q544_9BACT</name>
<sequence>MIRIVLDTNVLIDASVDPYRYANRIIDLVISGQIEAYANSETLRENKFLAHKKIADQSYLRKLEYYFDQVRTVETQITNKVLEDPEDDKILASALIARADYLITADNHLLKLEKVRRVRIIRPNEFWSRYEEGTDQGWINWLKSFIK</sequence>
<dbReference type="InterPro" id="IPR002850">
    <property type="entry name" value="PIN_toxin-like"/>
</dbReference>
<feature type="domain" description="PIN" evidence="1">
    <location>
        <begin position="2"/>
        <end position="111"/>
    </location>
</feature>
<evidence type="ECO:0000259" key="1">
    <source>
        <dbReference type="SMART" id="SM00670"/>
    </source>
</evidence>
<evidence type="ECO:0000313" key="2">
    <source>
        <dbReference type="EMBL" id="OGE97311.1"/>
    </source>
</evidence>
<gene>
    <name evidence="2" type="ORF">A3B10_04170</name>
</gene>
<dbReference type="PANTHER" id="PTHR34610">
    <property type="entry name" value="SSL7007 PROTEIN"/>
    <property type="match status" value="1"/>
</dbReference>
<dbReference type="EMBL" id="MFFB01000002">
    <property type="protein sequence ID" value="OGE97311.1"/>
    <property type="molecule type" value="Genomic_DNA"/>
</dbReference>
<organism evidence="2 3">
    <name type="scientific">Candidatus Doudnabacteria bacterium RIFCSPLOWO2_01_FULL_44_21</name>
    <dbReference type="NCBI Taxonomy" id="1817841"/>
    <lineage>
        <taxon>Bacteria</taxon>
        <taxon>Candidatus Doudnaibacteriota</taxon>
    </lineage>
</organism>
<dbReference type="InterPro" id="IPR029060">
    <property type="entry name" value="PIN-like_dom_sf"/>
</dbReference>
<dbReference type="STRING" id="1817841.A3B10_04170"/>
<dbReference type="SMART" id="SM00670">
    <property type="entry name" value="PINc"/>
    <property type="match status" value="1"/>
</dbReference>
<dbReference type="AlphaFoldDB" id="A0A1F5Q544"/>
<dbReference type="SUPFAM" id="SSF88723">
    <property type="entry name" value="PIN domain-like"/>
    <property type="match status" value="1"/>
</dbReference>
<accession>A0A1F5Q544</accession>
<comment type="caution">
    <text evidence="2">The sequence shown here is derived from an EMBL/GenBank/DDBJ whole genome shotgun (WGS) entry which is preliminary data.</text>
</comment>
<dbReference type="InterPro" id="IPR002716">
    <property type="entry name" value="PIN_dom"/>
</dbReference>
<dbReference type="Gene3D" id="3.40.50.1010">
    <property type="entry name" value="5'-nuclease"/>
    <property type="match status" value="1"/>
</dbReference>
<dbReference type="Pfam" id="PF13470">
    <property type="entry name" value="PIN_3"/>
    <property type="match status" value="1"/>
</dbReference>
<dbReference type="PANTHER" id="PTHR34610:SF3">
    <property type="entry name" value="SSL7007 PROTEIN"/>
    <property type="match status" value="1"/>
</dbReference>
<proteinExistence type="predicted"/>
<dbReference type="NCBIfam" id="TIGR00305">
    <property type="entry name" value="putative toxin-antitoxin system toxin component, PIN family"/>
    <property type="match status" value="1"/>
</dbReference>